<feature type="domain" description="Bacterial surface antigen (D15)" evidence="6">
    <location>
        <begin position="498"/>
        <end position="806"/>
    </location>
</feature>
<dbReference type="AlphaFoldDB" id="A0A1Z1FB07"/>
<dbReference type="EMBL" id="CP019602">
    <property type="protein sequence ID" value="ARU15981.1"/>
    <property type="molecule type" value="Genomic_DNA"/>
</dbReference>
<feature type="region of interest" description="Disordered" evidence="4">
    <location>
        <begin position="29"/>
        <end position="94"/>
    </location>
</feature>
<keyword evidence="2" id="KW-0812">Transmembrane</keyword>
<evidence type="ECO:0000256" key="2">
    <source>
        <dbReference type="ARBA" id="ARBA00022452"/>
    </source>
</evidence>
<evidence type="ECO:0000256" key="5">
    <source>
        <dbReference type="SAM" id="SignalP"/>
    </source>
</evidence>
<accession>A0A1Z1FB07</accession>
<dbReference type="Proteomes" id="UP000195807">
    <property type="component" value="Chromosome"/>
</dbReference>
<dbReference type="PANTHER" id="PTHR12815:SF42">
    <property type="entry name" value="BACTERIAL SURFACE ANTIGEN (D15) DOMAIN-CONTAINING PROTEIN"/>
    <property type="match status" value="1"/>
</dbReference>
<dbReference type="Gene3D" id="2.40.160.50">
    <property type="entry name" value="membrane protein fhac: a member of the omp85/tpsb transporter family"/>
    <property type="match status" value="1"/>
</dbReference>
<feature type="region of interest" description="Disordered" evidence="4">
    <location>
        <begin position="689"/>
        <end position="712"/>
    </location>
</feature>
<gene>
    <name evidence="8" type="ORF">A9D14_06995</name>
</gene>
<dbReference type="PANTHER" id="PTHR12815">
    <property type="entry name" value="SORTING AND ASSEMBLY MACHINERY SAMM50 PROTEIN FAMILY MEMBER"/>
    <property type="match status" value="1"/>
</dbReference>
<dbReference type="InterPro" id="IPR039910">
    <property type="entry name" value="D15-like"/>
</dbReference>
<dbReference type="RefSeq" id="WP_066844470.1">
    <property type="nucleotide sequence ID" value="NZ_CP019602.1"/>
</dbReference>
<feature type="chain" id="PRO_5011607910" evidence="5">
    <location>
        <begin position="25"/>
        <end position="806"/>
    </location>
</feature>
<organism evidence="8 9">
    <name type="scientific">Croceicoccus marinus</name>
    <dbReference type="NCBI Taxonomy" id="450378"/>
    <lineage>
        <taxon>Bacteria</taxon>
        <taxon>Pseudomonadati</taxon>
        <taxon>Pseudomonadota</taxon>
        <taxon>Alphaproteobacteria</taxon>
        <taxon>Sphingomonadales</taxon>
        <taxon>Erythrobacteraceae</taxon>
        <taxon>Croceicoccus</taxon>
    </lineage>
</organism>
<keyword evidence="3" id="KW-0472">Membrane</keyword>
<evidence type="ECO:0000313" key="9">
    <source>
        <dbReference type="Proteomes" id="UP000195807"/>
    </source>
</evidence>
<feature type="compositionally biased region" description="Acidic residues" evidence="4">
    <location>
        <begin position="72"/>
        <end position="94"/>
    </location>
</feature>
<evidence type="ECO:0000256" key="3">
    <source>
        <dbReference type="ARBA" id="ARBA00023136"/>
    </source>
</evidence>
<evidence type="ECO:0000256" key="1">
    <source>
        <dbReference type="ARBA" id="ARBA00004370"/>
    </source>
</evidence>
<evidence type="ECO:0000259" key="6">
    <source>
        <dbReference type="Pfam" id="PF01103"/>
    </source>
</evidence>
<dbReference type="KEGG" id="cman:A9D14_06995"/>
<keyword evidence="2" id="KW-1134">Transmembrane beta strand</keyword>
<comment type="subcellular location">
    <subcellularLocation>
        <location evidence="1">Membrane</location>
    </subcellularLocation>
</comment>
<feature type="domain" description="POTRA" evidence="7">
    <location>
        <begin position="378"/>
        <end position="431"/>
    </location>
</feature>
<dbReference type="GO" id="GO:0019867">
    <property type="term" value="C:outer membrane"/>
    <property type="evidence" value="ECO:0007669"/>
    <property type="project" value="InterPro"/>
</dbReference>
<feature type="compositionally biased region" description="Low complexity" evidence="4">
    <location>
        <begin position="122"/>
        <end position="147"/>
    </location>
</feature>
<dbReference type="InterPro" id="IPR000184">
    <property type="entry name" value="Bac_surfAg_D15"/>
</dbReference>
<protein>
    <submittedName>
        <fullName evidence="8">Uncharacterized protein</fullName>
    </submittedName>
</protein>
<feature type="compositionally biased region" description="Acidic residues" evidence="4">
    <location>
        <begin position="702"/>
        <end position="712"/>
    </location>
</feature>
<proteinExistence type="predicted"/>
<sequence>MIAASAPALGALAVALCWALPAGAQDIAPAEAQDVQPGDVQPGDLPPGQDAGESGIPAPPPGVTLPEVEPVIADEEFEDAIPDLDTGDPALDEPLESIDAFERRIAEQTDTADADLEEDAEQQAAQTAEQTTAGQTTEGQTTEGQEAPLGIPALADGDPVEEIGDAPIRDSELAAPLPPLSTFDVEPVELAEEDASDEPVEIAYDIRIDGLEDANEETETDMRAMFDSLATLREDGREAANVAQVSARLTEDSALLEQILASEGWYEAEVTTRLDRSEDEALTAVLDVVPGQRFTFSDITIDSPPVVPQDLLAENFPLQVGEPIVATRVQAAEAGLAITLPQMGYPFYELGQRDILLDQYEGTGSYTLPLDPGARTAFGGIETTGDLAFDAEHIEALARFEEGQLYDSEDVDDLRKALVATGLFNTVSVTAEPTGRSAGMVEGPDGAVAPAEYATIVVDQEAGPPRTLAGGAGYGTDQGIRVQGSWTHRNMFPPEGALGFNAILGTNEQGLGASFRRSNAGRRDRTFALTADINRSDYDAFEAFTGRLGINWSYGSTPLWQKRLSYAYGAQLIGTVEESWDPELQDRVQRTYFIGGLTGQIGLDTTDDLLNATEGFRLTALIEPEGSLQDGFTPYVRSRLDGSTYFSATDSIVLAARMALGSIQGIDRGELAPSRRFYAGGGGSVRGYGYQELGPRSVEPNPDFDPDDPDNDEDEFEYFPIGGRSFNEGSFEVRYRWDNFGVVGFVDAGQVYEETAPQFSDLRYGAGIGGRYYTNFGPLRVDVAVPLNRREGDSKFGLYISIGQAF</sequence>
<evidence type="ECO:0000259" key="7">
    <source>
        <dbReference type="Pfam" id="PF07244"/>
    </source>
</evidence>
<dbReference type="STRING" id="450378.GCA_001661675_01399"/>
<keyword evidence="9" id="KW-1185">Reference proteome</keyword>
<dbReference type="InterPro" id="IPR010827">
    <property type="entry name" value="BamA/TamA_POTRA"/>
</dbReference>
<dbReference type="Pfam" id="PF01103">
    <property type="entry name" value="Omp85"/>
    <property type="match status" value="1"/>
</dbReference>
<reference evidence="8 9" key="1">
    <citation type="submission" date="2017-01" db="EMBL/GenBank/DDBJ databases">
        <title>Complete genome sequence of esterase-producing bacterium Croceicoccus marinus E4A9.</title>
        <authorList>
            <person name="Wu Y.-H."/>
            <person name="Cheng H."/>
            <person name="Xu L."/>
            <person name="Huo Y.-Y."/>
            <person name="Wang C.-S."/>
            <person name="Xu X.-W."/>
        </authorList>
    </citation>
    <scope>NUCLEOTIDE SEQUENCE [LARGE SCALE GENOMIC DNA]</scope>
    <source>
        <strain evidence="8 9">E4A9</strain>
    </source>
</reference>
<feature type="signal peptide" evidence="5">
    <location>
        <begin position="1"/>
        <end position="24"/>
    </location>
</feature>
<evidence type="ECO:0000256" key="4">
    <source>
        <dbReference type="SAM" id="MobiDB-lite"/>
    </source>
</evidence>
<evidence type="ECO:0000313" key="8">
    <source>
        <dbReference type="EMBL" id="ARU15981.1"/>
    </source>
</evidence>
<keyword evidence="5" id="KW-0732">Signal</keyword>
<name>A0A1Z1FB07_9SPHN</name>
<dbReference type="Gene3D" id="3.10.20.310">
    <property type="entry name" value="membrane protein fhac"/>
    <property type="match status" value="1"/>
</dbReference>
<feature type="region of interest" description="Disordered" evidence="4">
    <location>
        <begin position="113"/>
        <end position="164"/>
    </location>
</feature>
<dbReference type="Pfam" id="PF07244">
    <property type="entry name" value="POTRA"/>
    <property type="match status" value="1"/>
</dbReference>
<dbReference type="OrthoDB" id="9769707at2"/>